<evidence type="ECO:0000313" key="2">
    <source>
        <dbReference type="Proteomes" id="UP000032068"/>
    </source>
</evidence>
<dbReference type="AlphaFoldDB" id="A0A0D0K5U6"/>
<gene>
    <name evidence="1" type="ORF">RU08_06030</name>
</gene>
<name>A0A0D0K5U6_9PSED</name>
<comment type="caution">
    <text evidence="1">The sequence shown here is derived from an EMBL/GenBank/DDBJ whole genome shotgun (WGS) entry which is preliminary data.</text>
</comment>
<dbReference type="Proteomes" id="UP000032068">
    <property type="component" value="Unassembled WGS sequence"/>
</dbReference>
<accession>A0A0D0K5U6</accession>
<dbReference type="EMBL" id="JXQW01000010">
    <property type="protein sequence ID" value="KIQ03913.1"/>
    <property type="molecule type" value="Genomic_DNA"/>
</dbReference>
<proteinExistence type="predicted"/>
<sequence length="109" mass="12394">MRRALQIGKGRRVANRFVTHNGLVAYWQLIDWSAVAEKRGIIKPLDDGDRAAWAVRVLTKLYPDRTYDQIKMYAPPGVTVEQMQCFAAPVIDDLGKLETAQSLGLDWYD</sequence>
<evidence type="ECO:0000313" key="1">
    <source>
        <dbReference type="EMBL" id="KIQ03913.1"/>
    </source>
</evidence>
<organism evidence="1 2">
    <name type="scientific">Pseudomonas fulva</name>
    <dbReference type="NCBI Taxonomy" id="47880"/>
    <lineage>
        <taxon>Bacteria</taxon>
        <taxon>Pseudomonadati</taxon>
        <taxon>Pseudomonadota</taxon>
        <taxon>Gammaproteobacteria</taxon>
        <taxon>Pseudomonadales</taxon>
        <taxon>Pseudomonadaceae</taxon>
        <taxon>Pseudomonas</taxon>
    </lineage>
</organism>
<protein>
    <submittedName>
        <fullName evidence="1">Uncharacterized protein</fullName>
    </submittedName>
</protein>
<reference evidence="1 2" key="1">
    <citation type="submission" date="2014-12" db="EMBL/GenBank/DDBJ databases">
        <title>16Stimator: statistical estimation of ribosomal gene copy numbers from draft genome assemblies.</title>
        <authorList>
            <person name="Perisin M.A."/>
            <person name="Vetter M."/>
            <person name="Gilbert J.A."/>
            <person name="Bergelson J."/>
        </authorList>
    </citation>
    <scope>NUCLEOTIDE SEQUENCE [LARGE SCALE GENOMIC DNA]</scope>
    <source>
        <strain evidence="1 2">MEJ086</strain>
    </source>
</reference>